<name>A0ABD0N2W1_CIRMR</name>
<feature type="region of interest" description="Disordered" evidence="1">
    <location>
        <begin position="1"/>
        <end position="78"/>
    </location>
</feature>
<evidence type="ECO:0000313" key="2">
    <source>
        <dbReference type="EMBL" id="KAL0155457.1"/>
    </source>
</evidence>
<feature type="non-terminal residue" evidence="2">
    <location>
        <position position="78"/>
    </location>
</feature>
<dbReference type="EMBL" id="JAMKFB020000025">
    <property type="protein sequence ID" value="KAL0155457.1"/>
    <property type="molecule type" value="Genomic_DNA"/>
</dbReference>
<evidence type="ECO:0000256" key="1">
    <source>
        <dbReference type="SAM" id="MobiDB-lite"/>
    </source>
</evidence>
<accession>A0ABD0N2W1</accession>
<protein>
    <submittedName>
        <fullName evidence="2">Uncharacterized protein</fullName>
    </submittedName>
</protein>
<keyword evidence="3" id="KW-1185">Reference proteome</keyword>
<gene>
    <name evidence="2" type="ORF">M9458_049720</name>
</gene>
<feature type="compositionally biased region" description="Acidic residues" evidence="1">
    <location>
        <begin position="48"/>
        <end position="57"/>
    </location>
</feature>
<evidence type="ECO:0000313" key="3">
    <source>
        <dbReference type="Proteomes" id="UP001529510"/>
    </source>
</evidence>
<sequence>MSTFPSSSSKSLTSTPLKSKPSGLGSVLQRSRSLESTGDSTSSLLFELSEDEPESDEPQPVHNITVTLRENVAPGSPS</sequence>
<dbReference type="AlphaFoldDB" id="A0ABD0N2W1"/>
<reference evidence="2 3" key="1">
    <citation type="submission" date="2024-05" db="EMBL/GenBank/DDBJ databases">
        <title>Genome sequencing and assembly of Indian major carp, Cirrhinus mrigala (Hamilton, 1822).</title>
        <authorList>
            <person name="Mohindra V."/>
            <person name="Chowdhury L.M."/>
            <person name="Lal K."/>
            <person name="Jena J.K."/>
        </authorList>
    </citation>
    <scope>NUCLEOTIDE SEQUENCE [LARGE SCALE GENOMIC DNA]</scope>
    <source>
        <strain evidence="2">CM1030</strain>
        <tissue evidence="2">Blood</tissue>
    </source>
</reference>
<dbReference type="Proteomes" id="UP001529510">
    <property type="component" value="Unassembled WGS sequence"/>
</dbReference>
<proteinExistence type="predicted"/>
<organism evidence="2 3">
    <name type="scientific">Cirrhinus mrigala</name>
    <name type="common">Mrigala</name>
    <dbReference type="NCBI Taxonomy" id="683832"/>
    <lineage>
        <taxon>Eukaryota</taxon>
        <taxon>Metazoa</taxon>
        <taxon>Chordata</taxon>
        <taxon>Craniata</taxon>
        <taxon>Vertebrata</taxon>
        <taxon>Euteleostomi</taxon>
        <taxon>Actinopterygii</taxon>
        <taxon>Neopterygii</taxon>
        <taxon>Teleostei</taxon>
        <taxon>Ostariophysi</taxon>
        <taxon>Cypriniformes</taxon>
        <taxon>Cyprinidae</taxon>
        <taxon>Labeoninae</taxon>
        <taxon>Labeonini</taxon>
        <taxon>Cirrhinus</taxon>
    </lineage>
</organism>
<feature type="compositionally biased region" description="Polar residues" evidence="1">
    <location>
        <begin position="28"/>
        <end position="38"/>
    </location>
</feature>
<feature type="compositionally biased region" description="Low complexity" evidence="1">
    <location>
        <begin position="1"/>
        <end position="22"/>
    </location>
</feature>
<comment type="caution">
    <text evidence="2">The sequence shown here is derived from an EMBL/GenBank/DDBJ whole genome shotgun (WGS) entry which is preliminary data.</text>
</comment>